<accession>A0A0B2BZY5</accession>
<dbReference type="STRING" id="1572751.PK98_02725"/>
<reference evidence="8 9" key="1">
    <citation type="submission" date="2014-11" db="EMBL/GenBank/DDBJ databases">
        <title>Draft genome sequence of Kirrobacter mercurialis.</title>
        <authorList>
            <person name="Coil D.A."/>
            <person name="Eisen J.A."/>
        </authorList>
    </citation>
    <scope>NUCLEOTIDE SEQUENCE [LARGE SCALE GENOMIC DNA]</scope>
    <source>
        <strain evidence="8 9">Coronado</strain>
    </source>
</reference>
<evidence type="ECO:0000256" key="2">
    <source>
        <dbReference type="ARBA" id="ARBA00022475"/>
    </source>
</evidence>
<dbReference type="GO" id="GO:0005886">
    <property type="term" value="C:plasma membrane"/>
    <property type="evidence" value="ECO:0007669"/>
    <property type="project" value="UniProtKB-SubCell"/>
</dbReference>
<keyword evidence="6" id="KW-0813">Transport</keyword>
<keyword evidence="6" id="KW-0653">Protein transport</keyword>
<name>A0A0B2BZY5_9SPHN</name>
<dbReference type="EMBL" id="JTDN01000001">
    <property type="protein sequence ID" value="KHL25592.1"/>
    <property type="molecule type" value="Genomic_DNA"/>
</dbReference>
<evidence type="ECO:0000313" key="8">
    <source>
        <dbReference type="EMBL" id="KHL25592.1"/>
    </source>
</evidence>
<keyword evidence="3" id="KW-0812">Transmembrane</keyword>
<feature type="domain" description="MotA/TolQ/ExbB proton channel" evidence="7">
    <location>
        <begin position="113"/>
        <end position="188"/>
    </location>
</feature>
<comment type="subcellular location">
    <subcellularLocation>
        <location evidence="1">Cell membrane</location>
        <topology evidence="1">Multi-pass membrane protein</topology>
    </subcellularLocation>
    <subcellularLocation>
        <location evidence="6">Membrane</location>
        <topology evidence="6">Multi-pass membrane protein</topology>
    </subcellularLocation>
</comment>
<dbReference type="GO" id="GO:0015031">
    <property type="term" value="P:protein transport"/>
    <property type="evidence" value="ECO:0007669"/>
    <property type="project" value="UniProtKB-KW"/>
</dbReference>
<dbReference type="RefSeq" id="WP_039094090.1">
    <property type="nucleotide sequence ID" value="NZ_JTDN01000001.1"/>
</dbReference>
<dbReference type="OrthoDB" id="9806929at2"/>
<dbReference type="GO" id="GO:0006935">
    <property type="term" value="P:chemotaxis"/>
    <property type="evidence" value="ECO:0007669"/>
    <property type="project" value="InterPro"/>
</dbReference>
<dbReference type="AlphaFoldDB" id="A0A0B2BZY5"/>
<dbReference type="InterPro" id="IPR002898">
    <property type="entry name" value="MotA_ExbB_proton_chnl"/>
</dbReference>
<evidence type="ECO:0000256" key="4">
    <source>
        <dbReference type="ARBA" id="ARBA00022989"/>
    </source>
</evidence>
<proteinExistence type="inferred from homology"/>
<gene>
    <name evidence="8" type="ORF">PK98_02725</name>
</gene>
<evidence type="ECO:0000256" key="3">
    <source>
        <dbReference type="ARBA" id="ARBA00022692"/>
    </source>
</evidence>
<organism evidence="8 9">
    <name type="scientific">Croceibacterium mercuriale</name>
    <dbReference type="NCBI Taxonomy" id="1572751"/>
    <lineage>
        <taxon>Bacteria</taxon>
        <taxon>Pseudomonadati</taxon>
        <taxon>Pseudomonadota</taxon>
        <taxon>Alphaproteobacteria</taxon>
        <taxon>Sphingomonadales</taxon>
        <taxon>Erythrobacteraceae</taxon>
        <taxon>Croceibacterium</taxon>
    </lineage>
</organism>
<keyword evidence="5" id="KW-0472">Membrane</keyword>
<dbReference type="InterPro" id="IPR047055">
    <property type="entry name" value="MotA-like"/>
</dbReference>
<keyword evidence="9" id="KW-1185">Reference proteome</keyword>
<dbReference type="GO" id="GO:0071978">
    <property type="term" value="P:bacterial-type flagellum-dependent swarming motility"/>
    <property type="evidence" value="ECO:0007669"/>
    <property type="project" value="InterPro"/>
</dbReference>
<protein>
    <recommendedName>
        <fullName evidence="7">MotA/TolQ/ExbB proton channel domain-containing protein</fullName>
    </recommendedName>
</protein>
<sequence>MDILDPASAIMVAGGTLAATALRCGAAELRITLRAIAGLTRRRFDPVTIRQRLAAQIGDIDADGLIRARMRSVSDGEFDRATDALIRSRSVDGLLATHARLGRDRAGDAAVAGNVLDQATELAPVLGLAGTLLAMSGLTGAVAGGSTYADAIGGAVTTTLYGLVLAHFICAPLAAAIARRAAHEDTERQAVVEWLARAVRQSVASATMHASDADIAA</sequence>
<comment type="caution">
    <text evidence="8">The sequence shown here is derived from an EMBL/GenBank/DDBJ whole genome shotgun (WGS) entry which is preliminary data.</text>
</comment>
<comment type="similarity">
    <text evidence="6">Belongs to the exbB/tolQ family.</text>
</comment>
<dbReference type="Pfam" id="PF01618">
    <property type="entry name" value="MotA_ExbB"/>
    <property type="match status" value="1"/>
</dbReference>
<evidence type="ECO:0000256" key="6">
    <source>
        <dbReference type="RuleBase" id="RU004057"/>
    </source>
</evidence>
<evidence type="ECO:0000313" key="9">
    <source>
        <dbReference type="Proteomes" id="UP000030988"/>
    </source>
</evidence>
<dbReference type="Proteomes" id="UP000030988">
    <property type="component" value="Unassembled WGS sequence"/>
</dbReference>
<keyword evidence="4" id="KW-1133">Transmembrane helix</keyword>
<dbReference type="PANTHER" id="PTHR30433">
    <property type="entry name" value="CHEMOTAXIS PROTEIN MOTA"/>
    <property type="match status" value="1"/>
</dbReference>
<evidence type="ECO:0000259" key="7">
    <source>
        <dbReference type="Pfam" id="PF01618"/>
    </source>
</evidence>
<evidence type="ECO:0000256" key="1">
    <source>
        <dbReference type="ARBA" id="ARBA00004651"/>
    </source>
</evidence>
<evidence type="ECO:0000256" key="5">
    <source>
        <dbReference type="ARBA" id="ARBA00023136"/>
    </source>
</evidence>
<keyword evidence="2" id="KW-1003">Cell membrane</keyword>